<dbReference type="InterPro" id="IPR019646">
    <property type="entry name" value="Aminoglyc_AdlTrfase"/>
</dbReference>
<evidence type="ECO:0000313" key="1">
    <source>
        <dbReference type="EMBL" id="OGD89433.1"/>
    </source>
</evidence>
<dbReference type="STRING" id="1797714.A3D04_04520"/>
<accession>A0A1F5GC21</accession>
<keyword evidence="1" id="KW-0808">Transferase</keyword>
<gene>
    <name evidence="1" type="ORF">A3D04_04520</name>
</gene>
<dbReference type="Proteomes" id="UP000177369">
    <property type="component" value="Unassembled WGS sequence"/>
</dbReference>
<dbReference type="EMBL" id="MFBD01000003">
    <property type="protein sequence ID" value="OGD89433.1"/>
    <property type="molecule type" value="Genomic_DNA"/>
</dbReference>
<proteinExistence type="predicted"/>
<reference evidence="1 2" key="1">
    <citation type="journal article" date="2016" name="Nat. Commun.">
        <title>Thousands of microbial genomes shed light on interconnected biogeochemical processes in an aquifer system.</title>
        <authorList>
            <person name="Anantharaman K."/>
            <person name="Brown C.T."/>
            <person name="Hug L.A."/>
            <person name="Sharon I."/>
            <person name="Castelle C.J."/>
            <person name="Probst A.J."/>
            <person name="Thomas B.C."/>
            <person name="Singh A."/>
            <person name="Wilkins M.J."/>
            <person name="Karaoz U."/>
            <person name="Brodie E.L."/>
            <person name="Williams K.H."/>
            <person name="Hubbard S.S."/>
            <person name="Banfield J.F."/>
        </authorList>
    </citation>
    <scope>NUCLEOTIDE SEQUENCE [LARGE SCALE GENOMIC DNA]</scope>
</reference>
<organism evidence="1 2">
    <name type="scientific">Candidatus Curtissbacteria bacterium RIFCSPHIGHO2_02_FULL_40_16b</name>
    <dbReference type="NCBI Taxonomy" id="1797714"/>
    <lineage>
        <taxon>Bacteria</taxon>
        <taxon>Candidatus Curtissiibacteriota</taxon>
    </lineage>
</organism>
<protein>
    <submittedName>
        <fullName evidence="1">tRNA nucleotidyltransferase</fullName>
    </submittedName>
</protein>
<dbReference type="GO" id="GO:0016740">
    <property type="term" value="F:transferase activity"/>
    <property type="evidence" value="ECO:0007669"/>
    <property type="project" value="UniProtKB-KW"/>
</dbReference>
<dbReference type="AlphaFoldDB" id="A0A1F5GC21"/>
<dbReference type="Pfam" id="PF10706">
    <property type="entry name" value="Aminoglyc_resit"/>
    <property type="match status" value="1"/>
</dbReference>
<sequence length="172" mass="19194">MQASDAIELYKLFVGGGIDVWLDGGWGVDALLGEQTRQHEDLDIVLQEKDLPKLRQLLEARGYKDVPRDDTSAWNFVLGDDEGILVDVHAFHFDDKGNGIYGDKGETYPADSLKGTGTINGQQVKCVTADQLVKFHIGYEPDENDKKDVKALCEKFGIEVPKEYTDYNSPSR</sequence>
<comment type="caution">
    <text evidence="1">The sequence shown here is derived from an EMBL/GenBank/DDBJ whole genome shotgun (WGS) entry which is preliminary data.</text>
</comment>
<name>A0A1F5GC21_9BACT</name>
<dbReference type="Gene3D" id="3.30.460.40">
    <property type="match status" value="1"/>
</dbReference>
<evidence type="ECO:0000313" key="2">
    <source>
        <dbReference type="Proteomes" id="UP000177369"/>
    </source>
</evidence>